<dbReference type="InterPro" id="IPR008928">
    <property type="entry name" value="6-hairpin_glycosidase_sf"/>
</dbReference>
<feature type="transmembrane region" description="Helical" evidence="3">
    <location>
        <begin position="945"/>
        <end position="964"/>
    </location>
</feature>
<evidence type="ECO:0000256" key="3">
    <source>
        <dbReference type="SAM" id="Phobius"/>
    </source>
</evidence>
<evidence type="ECO:0000313" key="7">
    <source>
        <dbReference type="EMBL" id="KUK44850.1"/>
    </source>
</evidence>
<dbReference type="PANTHER" id="PTHR37469">
    <property type="entry name" value="CELLOBIONIC ACID PHOSPHORYLASE-RELATED"/>
    <property type="match status" value="1"/>
</dbReference>
<feature type="domain" description="Glycoamylase-like" evidence="5">
    <location>
        <begin position="1394"/>
        <end position="1602"/>
    </location>
</feature>
<dbReference type="Pfam" id="PF10091">
    <property type="entry name" value="Glycoamylase"/>
    <property type="match status" value="1"/>
</dbReference>
<feature type="domain" description="Glycosyl hydrolase 94 supersandwich" evidence="4">
    <location>
        <begin position="1645"/>
        <end position="1921"/>
    </location>
</feature>
<dbReference type="GO" id="GO:0005975">
    <property type="term" value="P:carbohydrate metabolic process"/>
    <property type="evidence" value="ECO:0007669"/>
    <property type="project" value="InterPro"/>
</dbReference>
<dbReference type="SUPFAM" id="SSF48208">
    <property type="entry name" value="Six-hairpin glycosidases"/>
    <property type="match status" value="1"/>
</dbReference>
<dbReference type="InterPro" id="IPR037820">
    <property type="entry name" value="GH94N_NdvB"/>
</dbReference>
<evidence type="ECO:0000313" key="8">
    <source>
        <dbReference type="EMBL" id="KUK96400.1"/>
    </source>
</evidence>
<keyword evidence="3" id="KW-0812">Transmembrane</keyword>
<dbReference type="InterPro" id="IPR019282">
    <property type="entry name" value="Glycoamylase-like_cons_dom"/>
</dbReference>
<proteinExistence type="predicted"/>
<keyword evidence="2 7" id="KW-0808">Transferase</keyword>
<dbReference type="InterPro" id="IPR010383">
    <property type="entry name" value="Glyco_hydrolase_94_b-supersand"/>
</dbReference>
<dbReference type="Gene3D" id="2.70.98.40">
    <property type="entry name" value="Glycoside hydrolase, family 65, N-terminal domain"/>
    <property type="match status" value="2"/>
</dbReference>
<feature type="transmembrane region" description="Helical" evidence="3">
    <location>
        <begin position="447"/>
        <end position="473"/>
    </location>
</feature>
<keyword evidence="3" id="KW-0472">Membrane</keyword>
<dbReference type="PANTHER" id="PTHR37469:SF2">
    <property type="entry name" value="CELLOBIONIC ACID PHOSPHORYLASE"/>
    <property type="match status" value="1"/>
</dbReference>
<dbReference type="InterPro" id="IPR011013">
    <property type="entry name" value="Gal_mutarotase_sf_dom"/>
</dbReference>
<dbReference type="InterPro" id="IPR037824">
    <property type="entry name" value="GH94N_2_NdvB"/>
</dbReference>
<keyword evidence="1" id="KW-0328">Glycosyltransferase</keyword>
<dbReference type="GO" id="GO:0030246">
    <property type="term" value="F:carbohydrate binding"/>
    <property type="evidence" value="ECO:0007669"/>
    <property type="project" value="InterPro"/>
</dbReference>
<feature type="domain" description="Glycosyl hydrolase 94 supersandwich" evidence="4">
    <location>
        <begin position="2148"/>
        <end position="2416"/>
    </location>
</feature>
<dbReference type="CDD" id="cd11756">
    <property type="entry name" value="GH94N_ChvB_NdvB_1_like"/>
    <property type="match status" value="1"/>
</dbReference>
<reference evidence="9 10" key="2">
    <citation type="journal article" date="2015" name="MBio">
        <title>Genome-Resolved Metagenomic Analysis Reveals Roles for Candidate Phyla and Other Microbial Community Members in Biogeochemical Transformations in Oil Reservoirs.</title>
        <authorList>
            <person name="Hu P."/>
            <person name="Tom L."/>
            <person name="Singh A."/>
            <person name="Thomas B.C."/>
            <person name="Baker B.J."/>
            <person name="Piceno Y.M."/>
            <person name="Andersen G.L."/>
            <person name="Banfield J.F."/>
        </authorList>
    </citation>
    <scope>NUCLEOTIDE SEQUENCE [LARGE SCALE GENOMIC DNA]</scope>
    <source>
        <strain evidence="7">57_489</strain>
    </source>
</reference>
<dbReference type="Gene3D" id="2.60.420.10">
    <property type="entry name" value="Maltose phosphorylase, domain 3"/>
    <property type="match status" value="1"/>
</dbReference>
<dbReference type="SMART" id="SM01068">
    <property type="entry name" value="CBM_X"/>
    <property type="match status" value="2"/>
</dbReference>
<feature type="transmembrane region" description="Helical" evidence="3">
    <location>
        <begin position="847"/>
        <end position="868"/>
    </location>
</feature>
<evidence type="ECO:0000259" key="4">
    <source>
        <dbReference type="Pfam" id="PF06165"/>
    </source>
</evidence>
<accession>A0A101FUW7</accession>
<gene>
    <name evidence="7" type="ORF">XD72_0749</name>
    <name evidence="8" type="ORF">XE07_1158</name>
</gene>
<dbReference type="Gene3D" id="1.50.10.140">
    <property type="match status" value="2"/>
</dbReference>
<dbReference type="Proteomes" id="UP000057043">
    <property type="component" value="Unassembled WGS sequence"/>
</dbReference>
<feature type="transmembrane region" description="Helical" evidence="3">
    <location>
        <begin position="418"/>
        <end position="441"/>
    </location>
</feature>
<dbReference type="InterPro" id="IPR033432">
    <property type="entry name" value="GH94_catalytic"/>
</dbReference>
<dbReference type="Proteomes" id="UP000053961">
    <property type="component" value="Unassembled WGS sequence"/>
</dbReference>
<feature type="transmembrane region" description="Helical" evidence="3">
    <location>
        <begin position="888"/>
        <end position="909"/>
    </location>
</feature>
<feature type="transmembrane region" description="Helical" evidence="3">
    <location>
        <begin position="824"/>
        <end position="841"/>
    </location>
</feature>
<name>A0A101FUW7_9EURY</name>
<evidence type="ECO:0000259" key="5">
    <source>
        <dbReference type="Pfam" id="PF10091"/>
    </source>
</evidence>
<evidence type="ECO:0000259" key="6">
    <source>
        <dbReference type="Pfam" id="PF17167"/>
    </source>
</evidence>
<dbReference type="InterPro" id="IPR037018">
    <property type="entry name" value="GH65_N"/>
</dbReference>
<dbReference type="CDD" id="cd11753">
    <property type="entry name" value="GH94N_ChvB_NdvB_2_like"/>
    <property type="match status" value="1"/>
</dbReference>
<dbReference type="Pfam" id="PF17167">
    <property type="entry name" value="Glyco_hydro_94"/>
    <property type="match status" value="1"/>
</dbReference>
<evidence type="ECO:0000313" key="9">
    <source>
        <dbReference type="Proteomes" id="UP000053961"/>
    </source>
</evidence>
<feature type="domain" description="Glycosyl hydrolase 94 catalytic" evidence="6">
    <location>
        <begin position="2431"/>
        <end position="2855"/>
    </location>
</feature>
<organism evidence="7 10">
    <name type="scientific">Methanothrix harundinacea</name>
    <dbReference type="NCBI Taxonomy" id="301375"/>
    <lineage>
        <taxon>Archaea</taxon>
        <taxon>Methanobacteriati</taxon>
        <taxon>Methanobacteriota</taxon>
        <taxon>Stenosarchaea group</taxon>
        <taxon>Methanomicrobia</taxon>
        <taxon>Methanotrichales</taxon>
        <taxon>Methanotrichaceae</taxon>
        <taxon>Methanothrix</taxon>
    </lineage>
</organism>
<dbReference type="EMBL" id="LGFT01000013">
    <property type="protein sequence ID" value="KUK44850.1"/>
    <property type="molecule type" value="Genomic_DNA"/>
</dbReference>
<protein>
    <submittedName>
        <fullName evidence="7">Glycosyltransferase family 36 protein</fullName>
    </submittedName>
</protein>
<dbReference type="Gene3D" id="1.50.10.10">
    <property type="match status" value="1"/>
</dbReference>
<comment type="caution">
    <text evidence="7">The sequence shown here is derived from an EMBL/GenBank/DDBJ whole genome shotgun (WGS) entry which is preliminary data.</text>
</comment>
<dbReference type="Pfam" id="PF06165">
    <property type="entry name" value="GH94_b-supersand"/>
    <property type="match status" value="2"/>
</dbReference>
<evidence type="ECO:0000313" key="10">
    <source>
        <dbReference type="Proteomes" id="UP000057043"/>
    </source>
</evidence>
<evidence type="ECO:0000256" key="2">
    <source>
        <dbReference type="ARBA" id="ARBA00022679"/>
    </source>
</evidence>
<reference evidence="8" key="1">
    <citation type="journal article" date="2015" name="MBio">
        <title>Genome-resolved metagenomic analysis reveals roles for candidate phyla and other microbial community members in biogeochemical transformations in oil reservoirs.</title>
        <authorList>
            <person name="Hu P."/>
            <person name="Tom L."/>
            <person name="Singh A."/>
            <person name="Thomas B.C."/>
            <person name="Baker B.J."/>
            <person name="Piceno Y.M."/>
            <person name="Andersen G.L."/>
            <person name="Banfield J.F."/>
        </authorList>
    </citation>
    <scope>NUCLEOTIDE SEQUENCE [LARGE SCALE GENOMIC DNA]</scope>
    <source>
        <strain evidence="8">56_747</strain>
    </source>
</reference>
<dbReference type="InterPro" id="IPR012341">
    <property type="entry name" value="6hp_glycosidase-like_sf"/>
</dbReference>
<dbReference type="PATRIC" id="fig|301375.6.peg.44"/>
<dbReference type="InterPro" id="IPR052047">
    <property type="entry name" value="GH94_Enzymes"/>
</dbReference>
<evidence type="ECO:0000256" key="1">
    <source>
        <dbReference type="ARBA" id="ARBA00022676"/>
    </source>
</evidence>
<feature type="transmembrane region" description="Helical" evidence="3">
    <location>
        <begin position="971"/>
        <end position="992"/>
    </location>
</feature>
<dbReference type="GO" id="GO:0016757">
    <property type="term" value="F:glycosyltransferase activity"/>
    <property type="evidence" value="ECO:0007669"/>
    <property type="project" value="UniProtKB-KW"/>
</dbReference>
<sequence length="2928" mass="330294">MKFIDRLNRLKARRDSNGFLRQYSYEQPLRSELFSIDQLERHARALAERHEIDPIPGKDLLLPRLAENEEILLQANELLTEAVASNLRIAPASEWLLDNFYKIEEQIRIARRHLPKGYSKELPHLLKGPLAGYPRVYDLAKELVLHTDGRVDAESLKRFVDAYQTVSVLDLGELWAVAIMLRLALIENLRRISLSIAKSKTDRNLAGYWADKVILTAETDPKRMIVVVADLASSEPPMSSAFVAEFARRLEGQSFALALPLTWIDQRLSEMGKTTAQMVQEDIQQEAADKVSIGNNIGSFRFLESTDWRKFVEGTSAVERVLHMDPAGIYSQMDFATRDRYRHTVEWVARCSLLSEQEVALRAIELAQTIVDAGDGEDRSAHVGFYLIDRGVPELERAAEMSWSLMDSLGNTIHRFPLLSYVGTITLVTATISAAVLAQAYKLGSSGWTLILASILLVLCMSSPAVGLINWLATQLIRPHALPRMDFSSGIPQELRTLVVVPSVLNSPEKVEDLLEGIEVRYLANRDINLYFGLLTDLRDAEQEVMPEDEHLLLMARQGIEALNEKYHDRIFFLFPRQRRWNPEDRIWRGYERKRGILGELNSLLRGGSGDSFSSIAGDVSILPEVKYVITVDEDTRMPYDSARLLVETLAHPLNRPRYDENKRYVTEGYSILHPRLSAGLPEADRSRFVALFGGEPGIDPYTREVSDVYQDIFGEGSFTGKGIYDVDAFLGSLEGRFPDNLILSHDLLEGSYARAALVSDVQFYEDYPYRYTSDVRRRHRWIRGDWQIASWLLSRVPGPGGLVFDNPISGLSKWKILDNLRRSLVTPAQILLLFLGWLVLLQPWFWTTVVVGAVLTPPVLACIRVILRKAADLPIDQHLYSAGRSIVRYLAQAGLSLTFMPYEAFFSLDAVVRTGGRLLFTHKRLLEWNPASNSNGSGRSDLVGFYQSMWIAPAVAIAITSYLEFQRPDLLYIVWPLLASWSLSPAVAWWISLPLDTPKAKLNDDQTIFLRKLSRRTWKFFETFVGPDNNWLPPDNYQEYPRSVVANGTSPTNMGLSLLADLAAYDFGYISAGRLIERNGSTLRSMKGLERFQGHFYNWYDTKLLEPMQPKYISTVDSGNLAGHLLTLQQGLIELPDQKILPDQAFVGFRDTLEVIKDVANGNEHSDNNSQEGLVPSQVIAQIDGFWAEMRSPPITLSEIWMLLDKQARAVAGLIDSLDSEVDEQVKWWIQAYERQLRDHLDDLILMAPWLLLPMWAMLHPPMEDILAGGSAKKARKLSELQTELLRLENIPSLREVPDIALNLMSLIDQTIAYHKGIERQEEKERFLQLRQMIKEAGDSASKRITSINMLALDCRELADIKYDFLFDESRQLLAIGYNVDASRRDEGCYDLLASEARLSSFIAIAQGDLKQEHWFSLGRMLTTADGELALLSWGGTMFEYLMPQLVMPTYENTLLNQTYRSIVRRQIEYGQQRSVPWGISESGYNMTDVNQIYQYRAFGVPGLGLKRGLVEDLVIAPYASALALMVEPAEACTNLQRMAAEGYLGLYGFYEAIDYTSSRLSRDQTNATVQSFMAHHQGMSFLSLAYVLLDRPMQRRFMANPIFQAADLLLLERIPKSAPFYPHAAEVEAPIWRAGMLDRREALRIIDDPNTFRPEVHLLSNGRYSVVVSSSGGGYSQWKEIAVTRWSGDPTRDNDGMFFYIRDLDSGEVWSTGYQPALKDPETYQAIFRGSMAEFRSRVQDIETYADVVVSPEDDVELRSISVTNRSLRRRRIELTSYAEVVLTTPAADATHPSFSKLFVETEIVRKRSAVLCSRRPRSKEERTPWMLHLIAAEKIEVDEISYETDRSKFIGRGGTVANPVALTGPSELSDSEGPVLDPIVAIRCNFTIDPGEMARVNFITGIAETRADAMELIDKYHDAHMADRVYNLAWTHNQMIMQQLNITEDAIQLYERLASAIIYPSPNWRASPSLLLSNHSGQSGLWAYGISGDMPIVLLRIRDRSCIELAHQLLKAHAYWHMMGLAVDLLIWNEDRSGYRRELLDAIMGLISVSTDTRTKERPGGVFVIHSDQISEEAGVLLQAVANIIFTDDRGTFEDQLERTCRFSVAVPLLKPVRPLRIEKYKPAQSLGEDLIFFNGLGGFTQDGREYIIRIAPGQATPVPWSNVISNPNFGTVISESGGAYTWGENSQQFRLTPWYNDPVSDASGEALYIRDEDSGQFWSPTAMPACGSTPYTCRHGFGYSVFEHKESGIASELWVYVALDAPVKFFVLKLRNDSGISRRLSVTSYVELVLGEMRSKSGMHIVTEIDPRTGALLARNPYNADFPGRIVFLNVNEGMGSFSGDRTEFLGRNGSLAKPAALARERLSNRVGPAMDPCATMQIKIDLADGQESEIVFILGTGRNVEEARSLIKRFHGSGSARSALEAVWSYWNRTLGAVYVETPDKSLNVLTNGWLLYQTLACRIWARSGFYQSSGAFGFRDQLQDSMALIYTEPQLARKHLLRCAAHQFLEGDVLHWWHPPSGRGVRTRSSDDRLWLPLAAHRYVTSTGDAGVLDERINFIEGRPLKPDEDSYYDLPTKSEESGTLYEHCIRAIRSSLEFGQHGLPLIGSGDWNDAMNRVGYQGKGESIWLAFFLYHVLMKFSEIALLRDDAAFANQCSSEAANLRQKIKESGWDGNWYLRAYFDNGETLGSSANPECQIDSISQSWSVLSGAGDAERSKMAMEEVYRQLVKRDVSLIQILKPPFDKSDSDPGYIKGYIPGVRENGGQYTHAAVWVAMAFAAEGDSARAWELLSMINPLNHGSTPEQVMIYKAEPYVVAADVYALPPHTGRGGWTWYTGAAGWMYRLIVESLLGLTLEVDKLQFQPCIPADWESFQVHYRYRETFYHITIMRTEVAQGVMVDGLLQSDGTIHLIDDRKEHLVEVMIN</sequence>
<dbReference type="SUPFAM" id="SSF74650">
    <property type="entry name" value="Galactose mutarotase-like"/>
    <property type="match status" value="2"/>
</dbReference>
<keyword evidence="3" id="KW-1133">Transmembrane helix</keyword>
<dbReference type="EMBL" id="LGHB01000014">
    <property type="protein sequence ID" value="KUK96400.1"/>
    <property type="molecule type" value="Genomic_DNA"/>
</dbReference>